<sequence>MEFDANNSPFIRLPVPNEKIIITPSRYSDGDAVIELLSDPRVYMNLAGPPYPYGQKEWDSWFPILEKASKDTLAEWREVEQARKEGSHGRQWVTGAHGAPVTAIREVDSVTGEQKFIGSIDATRKNWLFYGVTEENKRKQEANDALEAGDPKIQWDLGFYLAPSHHRRGIMSAAMNAIVHDFLVPYMNAHLIAGSYFEYNSGSRKVFEKNGFVFQEIVPDYYELPESKAGTSGKKVGVGFMKWTRNV</sequence>
<keyword evidence="3" id="KW-1185">Reference proteome</keyword>
<evidence type="ECO:0000259" key="1">
    <source>
        <dbReference type="Pfam" id="PF13302"/>
    </source>
</evidence>
<evidence type="ECO:0000313" key="2">
    <source>
        <dbReference type="EMBL" id="PMD26410.1"/>
    </source>
</evidence>
<dbReference type="PANTHER" id="PTHR43328">
    <property type="entry name" value="ACETYLTRANSFERASE-RELATED"/>
    <property type="match status" value="1"/>
</dbReference>
<reference evidence="2 3" key="1">
    <citation type="submission" date="2016-05" db="EMBL/GenBank/DDBJ databases">
        <title>A degradative enzymes factory behind the ericoid mycorrhizal symbiosis.</title>
        <authorList>
            <consortium name="DOE Joint Genome Institute"/>
            <person name="Martino E."/>
            <person name="Morin E."/>
            <person name="Grelet G."/>
            <person name="Kuo A."/>
            <person name="Kohler A."/>
            <person name="Daghino S."/>
            <person name="Barry K."/>
            <person name="Choi C."/>
            <person name="Cichocki N."/>
            <person name="Clum A."/>
            <person name="Copeland A."/>
            <person name="Hainaut M."/>
            <person name="Haridas S."/>
            <person name="Labutti K."/>
            <person name="Lindquist E."/>
            <person name="Lipzen A."/>
            <person name="Khouja H.-R."/>
            <person name="Murat C."/>
            <person name="Ohm R."/>
            <person name="Olson A."/>
            <person name="Spatafora J."/>
            <person name="Veneault-Fourrey C."/>
            <person name="Henrissat B."/>
            <person name="Grigoriev I."/>
            <person name="Martin F."/>
            <person name="Perotto S."/>
        </authorList>
    </citation>
    <scope>NUCLEOTIDE SEQUENCE [LARGE SCALE GENOMIC DNA]</scope>
    <source>
        <strain evidence="2 3">UAMH 7357</strain>
    </source>
</reference>
<gene>
    <name evidence="2" type="ORF">NA56DRAFT_618347</name>
</gene>
<dbReference type="InterPro" id="IPR000182">
    <property type="entry name" value="GNAT_dom"/>
</dbReference>
<proteinExistence type="predicted"/>
<dbReference type="Gene3D" id="3.40.630.30">
    <property type="match status" value="1"/>
</dbReference>
<dbReference type="AlphaFoldDB" id="A0A2J6QJI3"/>
<dbReference type="InterPro" id="IPR016181">
    <property type="entry name" value="Acyl_CoA_acyltransferase"/>
</dbReference>
<dbReference type="EMBL" id="KZ613468">
    <property type="protein sequence ID" value="PMD26410.1"/>
    <property type="molecule type" value="Genomic_DNA"/>
</dbReference>
<dbReference type="STRING" id="1745343.A0A2J6QJI3"/>
<dbReference type="Proteomes" id="UP000235672">
    <property type="component" value="Unassembled WGS sequence"/>
</dbReference>
<dbReference type="Pfam" id="PF13302">
    <property type="entry name" value="Acetyltransf_3"/>
    <property type="match status" value="1"/>
</dbReference>
<dbReference type="SUPFAM" id="SSF55729">
    <property type="entry name" value="Acyl-CoA N-acyltransferases (Nat)"/>
    <property type="match status" value="1"/>
</dbReference>
<name>A0A2J6QJI3_9HELO</name>
<protein>
    <recommendedName>
        <fullName evidence="1">N-acetyltransferase domain-containing protein</fullName>
    </recommendedName>
</protein>
<dbReference type="PANTHER" id="PTHR43328:SF1">
    <property type="entry name" value="N-ACETYLTRANSFERASE DOMAIN-CONTAINING PROTEIN"/>
    <property type="match status" value="1"/>
</dbReference>
<evidence type="ECO:0000313" key="3">
    <source>
        <dbReference type="Proteomes" id="UP000235672"/>
    </source>
</evidence>
<feature type="domain" description="N-acetyltransferase" evidence="1">
    <location>
        <begin position="20"/>
        <end position="213"/>
    </location>
</feature>
<accession>A0A2J6QJI3</accession>
<dbReference type="GO" id="GO:0016747">
    <property type="term" value="F:acyltransferase activity, transferring groups other than amino-acyl groups"/>
    <property type="evidence" value="ECO:0007669"/>
    <property type="project" value="InterPro"/>
</dbReference>
<dbReference type="OrthoDB" id="630895at2759"/>
<organism evidence="2 3">
    <name type="scientific">Hyaloscypha hepaticicola</name>
    <dbReference type="NCBI Taxonomy" id="2082293"/>
    <lineage>
        <taxon>Eukaryota</taxon>
        <taxon>Fungi</taxon>
        <taxon>Dikarya</taxon>
        <taxon>Ascomycota</taxon>
        <taxon>Pezizomycotina</taxon>
        <taxon>Leotiomycetes</taxon>
        <taxon>Helotiales</taxon>
        <taxon>Hyaloscyphaceae</taxon>
        <taxon>Hyaloscypha</taxon>
    </lineage>
</organism>